<proteinExistence type="predicted"/>
<reference evidence="1" key="1">
    <citation type="submission" date="2014-08" db="EMBL/GenBank/DDBJ databases">
        <title>Fullgenome sequencing of Anoxybacillus sp.25 isolate from Garga hot-spring Russia.</title>
        <authorList>
            <person name="Rozanov A.S."/>
            <person name="Kotenko A.V."/>
            <person name="Malup T.K."/>
            <person name="Peltek S.E."/>
        </authorList>
    </citation>
    <scope>NUCLEOTIDE SEQUENCE [LARGE SCALE GENOMIC DNA]</scope>
    <source>
        <strain evidence="1">25</strain>
    </source>
</reference>
<organism evidence="1">
    <name type="scientific">Anoxybacillus flavithermus</name>
    <dbReference type="NCBI Taxonomy" id="33934"/>
    <lineage>
        <taxon>Bacteria</taxon>
        <taxon>Bacillati</taxon>
        <taxon>Bacillota</taxon>
        <taxon>Bacilli</taxon>
        <taxon>Bacillales</taxon>
        <taxon>Anoxybacillaceae</taxon>
        <taxon>Anoxybacillus</taxon>
    </lineage>
</organism>
<protein>
    <submittedName>
        <fullName evidence="1">Uncharacterized protein</fullName>
    </submittedName>
</protein>
<dbReference type="AlphaFoldDB" id="A0A094J2C0"/>
<gene>
    <name evidence="1" type="ORF">JS44_15080</name>
</gene>
<name>A0A094J2C0_9BACL</name>
<evidence type="ECO:0000313" key="1">
    <source>
        <dbReference type="EMBL" id="KFZ32199.1"/>
    </source>
</evidence>
<sequence length="114" mass="13071">MIPLILNGEVAISDLVNKVQKDFNVEWLLPVSNETAGPYFTLLWHLKFDFSTLYGYSYVMSIPNILPRSLYPGEKPLTIAQDFANYIHDVYYPFRSSIIGWGFSPIAEAYMNLV</sequence>
<accession>A0A094J2C0</accession>
<dbReference type="EMBL" id="JPZO01000134">
    <property type="protein sequence ID" value="KFZ32199.1"/>
    <property type="molecule type" value="Genomic_DNA"/>
</dbReference>
<comment type="caution">
    <text evidence="1">The sequence shown here is derived from an EMBL/GenBank/DDBJ whole genome shotgun (WGS) entry which is preliminary data.</text>
</comment>